<dbReference type="PANTHER" id="PTHR33507">
    <property type="entry name" value="INNER MEMBRANE PROTEIN YBBJ"/>
    <property type="match status" value="1"/>
</dbReference>
<dbReference type="PANTHER" id="PTHR33507:SF3">
    <property type="entry name" value="INNER MEMBRANE PROTEIN YBBJ"/>
    <property type="match status" value="1"/>
</dbReference>
<sequence>MDILNIASVGFLVVFIGSLFLFGELLVKVKGLFAIIGIGIMAMYFSFHITVGSGMGLWVALLYICGIFLIVIDGKFITDGTIAILGIFLMILGIAIPTPSIVYGFLVAMALILGAISSSFFIKVFPPRNIWSKMTLKDRLTGDLGYNSLNASYKDLVGKIAITATPFRPIGTIELDGKFYSATSDSQWVDAKTKVEIISVDGTRIVVKKIDNESKNE</sequence>
<dbReference type="OrthoDB" id="9806253at2"/>
<comment type="caution">
    <text evidence="7">The sequence shown here is derived from an EMBL/GenBank/DDBJ whole genome shotgun (WGS) entry which is preliminary data.</text>
</comment>
<feature type="transmembrane region" description="Helical" evidence="5">
    <location>
        <begin position="32"/>
        <end position="49"/>
    </location>
</feature>
<dbReference type="EMBL" id="QOUX01000045">
    <property type="protein sequence ID" value="RXI99437.1"/>
    <property type="molecule type" value="Genomic_DNA"/>
</dbReference>
<protein>
    <submittedName>
        <fullName evidence="7">Nodulation protein NfeD</fullName>
    </submittedName>
</protein>
<evidence type="ECO:0000256" key="3">
    <source>
        <dbReference type="ARBA" id="ARBA00022989"/>
    </source>
</evidence>
<keyword evidence="4 5" id="KW-0472">Membrane</keyword>
<gene>
    <name evidence="7" type="ORF">DS745_14505</name>
</gene>
<dbReference type="GO" id="GO:0005886">
    <property type="term" value="C:plasma membrane"/>
    <property type="evidence" value="ECO:0007669"/>
    <property type="project" value="TreeGrafter"/>
</dbReference>
<feature type="transmembrane region" description="Helical" evidence="5">
    <location>
        <begin position="79"/>
        <end position="96"/>
    </location>
</feature>
<evidence type="ECO:0000256" key="5">
    <source>
        <dbReference type="SAM" id="Phobius"/>
    </source>
</evidence>
<organism evidence="7 8">
    <name type="scientific">Anaerobacillus alkaliphilus</name>
    <dbReference type="NCBI Taxonomy" id="1548597"/>
    <lineage>
        <taxon>Bacteria</taxon>
        <taxon>Bacillati</taxon>
        <taxon>Bacillota</taxon>
        <taxon>Bacilli</taxon>
        <taxon>Bacillales</taxon>
        <taxon>Bacillaceae</taxon>
        <taxon>Anaerobacillus</taxon>
    </lineage>
</organism>
<accession>A0A4Q0VQU1</accession>
<evidence type="ECO:0000313" key="8">
    <source>
        <dbReference type="Proteomes" id="UP000290649"/>
    </source>
</evidence>
<feature type="transmembrane region" description="Helical" evidence="5">
    <location>
        <begin position="102"/>
        <end position="125"/>
    </location>
</feature>
<evidence type="ECO:0000256" key="2">
    <source>
        <dbReference type="ARBA" id="ARBA00022692"/>
    </source>
</evidence>
<evidence type="ECO:0000256" key="1">
    <source>
        <dbReference type="ARBA" id="ARBA00004141"/>
    </source>
</evidence>
<dbReference type="SUPFAM" id="SSF141322">
    <property type="entry name" value="NfeD domain-like"/>
    <property type="match status" value="1"/>
</dbReference>
<dbReference type="Proteomes" id="UP000290649">
    <property type="component" value="Unassembled WGS sequence"/>
</dbReference>
<keyword evidence="8" id="KW-1185">Reference proteome</keyword>
<name>A0A4Q0VQU1_9BACI</name>
<dbReference type="AlphaFoldDB" id="A0A4Q0VQU1"/>
<reference evidence="7 8" key="1">
    <citation type="journal article" date="2019" name="Int. J. Syst. Evol. Microbiol.">
        <title>Anaerobacillus alkaliphilus sp. nov., a novel alkaliphilic and moderately halophilic bacterium.</title>
        <authorList>
            <person name="Borsodi A.K."/>
            <person name="Aszalos J.M."/>
            <person name="Bihari P."/>
            <person name="Nagy I."/>
            <person name="Schumann P."/>
            <person name="Sproer C."/>
            <person name="Kovacs A.L."/>
            <person name="Boka K."/>
            <person name="Dobosy P."/>
            <person name="Ovari M."/>
            <person name="Szili-Kovacs T."/>
            <person name="Toth E."/>
        </authorList>
    </citation>
    <scope>NUCLEOTIDE SEQUENCE [LARGE SCALE GENOMIC DNA]</scope>
    <source>
        <strain evidence="7 8">B16-10</strain>
    </source>
</reference>
<proteinExistence type="predicted"/>
<evidence type="ECO:0000313" key="7">
    <source>
        <dbReference type="EMBL" id="RXI99437.1"/>
    </source>
</evidence>
<dbReference type="Gene3D" id="2.40.50.140">
    <property type="entry name" value="Nucleic acid-binding proteins"/>
    <property type="match status" value="1"/>
</dbReference>
<comment type="subcellular location">
    <subcellularLocation>
        <location evidence="1">Membrane</location>
        <topology evidence="1">Multi-pass membrane protein</topology>
    </subcellularLocation>
</comment>
<dbReference type="InterPro" id="IPR002810">
    <property type="entry name" value="NfeD-like_C"/>
</dbReference>
<feature type="transmembrane region" description="Helical" evidence="5">
    <location>
        <begin position="55"/>
        <end position="72"/>
    </location>
</feature>
<evidence type="ECO:0000256" key="4">
    <source>
        <dbReference type="ARBA" id="ARBA00023136"/>
    </source>
</evidence>
<keyword evidence="3 5" id="KW-1133">Transmembrane helix</keyword>
<keyword evidence="2 5" id="KW-0812">Transmembrane</keyword>
<feature type="domain" description="NfeD-like C-terminal" evidence="6">
    <location>
        <begin position="154"/>
        <end position="209"/>
    </location>
</feature>
<evidence type="ECO:0000259" key="6">
    <source>
        <dbReference type="Pfam" id="PF01957"/>
    </source>
</evidence>
<feature type="transmembrane region" description="Helical" evidence="5">
    <location>
        <begin position="6"/>
        <end position="27"/>
    </location>
</feature>
<dbReference type="InterPro" id="IPR012340">
    <property type="entry name" value="NA-bd_OB-fold"/>
</dbReference>
<dbReference type="InterPro" id="IPR052165">
    <property type="entry name" value="Membrane_assoc_protease"/>
</dbReference>
<dbReference type="RefSeq" id="WP_129078947.1">
    <property type="nucleotide sequence ID" value="NZ_QOUX01000045.1"/>
</dbReference>
<dbReference type="Pfam" id="PF01957">
    <property type="entry name" value="NfeD"/>
    <property type="match status" value="1"/>
</dbReference>